<feature type="transmembrane region" description="Helical" evidence="1">
    <location>
        <begin position="367"/>
        <end position="389"/>
    </location>
</feature>
<evidence type="ECO:0000256" key="1">
    <source>
        <dbReference type="SAM" id="Phobius"/>
    </source>
</evidence>
<sequence>MPSNSRVIQHPQRVELHNEVHARPPEALTGALGIAHIVMLADAQQRAQSRAHLASLLRDHHLAPPDVATTHLRVEFGSVRLRWELHTEFVTWTFTVPGPAEAQHPRQPASAIGAVPQDWLHGLPGQCLCSLDLWVFRGRGSAGDARVADLLNEQTLVGSSVAGEQAQVFTDFAIHADGSSRILLFADALQPRRLGRLVQRILEIETYRMAALLGLPAARQAGEALGSAEGELAALAQAIRSAERDAEPALLDRLTRLAGEVESQHAATHSRLSASSAYFELLDQRIVQIAEARLDGLQSIAEFMERRLTPARKTCEWAVRRQDSLSQRVSRMSNLLRTRVEIEQQQSSQALLEALNRRQDLQLKLQATVEGLSVAAITYYIVGLVSYLAKGAQKIGWPLSPETTAALAIPVVALSIWWSLRRLHRKMFVH</sequence>
<dbReference type="Proteomes" id="UP001169027">
    <property type="component" value="Unassembled WGS sequence"/>
</dbReference>
<accession>A0ABT8S3H2</accession>
<keyword evidence="1" id="KW-1133">Transmembrane helix</keyword>
<keyword evidence="3" id="KW-1185">Reference proteome</keyword>
<proteinExistence type="predicted"/>
<keyword evidence="1" id="KW-0472">Membrane</keyword>
<protein>
    <submittedName>
        <fullName evidence="2">DUF3422 domain-containing protein</fullName>
    </submittedName>
</protein>
<comment type="caution">
    <text evidence="2">The sequence shown here is derived from an EMBL/GenBank/DDBJ whole genome shotgun (WGS) entry which is preliminary data.</text>
</comment>
<keyword evidence="1" id="KW-0812">Transmembrane</keyword>
<dbReference type="InterPro" id="IPR021830">
    <property type="entry name" value="DUF3422"/>
</dbReference>
<gene>
    <name evidence="2" type="ORF">Q2T77_14345</name>
</gene>
<reference evidence="2" key="1">
    <citation type="submission" date="2023-06" db="EMBL/GenBank/DDBJ databases">
        <authorList>
            <person name="Jiang Y."/>
            <person name="Liu Q."/>
        </authorList>
    </citation>
    <scope>NUCLEOTIDE SEQUENCE</scope>
    <source>
        <strain evidence="2">CGMCC 1.12090</strain>
    </source>
</reference>
<dbReference type="Pfam" id="PF11902">
    <property type="entry name" value="DUF3422"/>
    <property type="match status" value="1"/>
</dbReference>
<dbReference type="RefSeq" id="WP_301810114.1">
    <property type="nucleotide sequence ID" value="NZ_JAUJZH010000009.1"/>
</dbReference>
<evidence type="ECO:0000313" key="3">
    <source>
        <dbReference type="Proteomes" id="UP001169027"/>
    </source>
</evidence>
<organism evidence="2 3">
    <name type="scientific">Variovorax ginsengisoli</name>
    <dbReference type="NCBI Taxonomy" id="363844"/>
    <lineage>
        <taxon>Bacteria</taxon>
        <taxon>Pseudomonadati</taxon>
        <taxon>Pseudomonadota</taxon>
        <taxon>Betaproteobacteria</taxon>
        <taxon>Burkholderiales</taxon>
        <taxon>Comamonadaceae</taxon>
        <taxon>Variovorax</taxon>
    </lineage>
</organism>
<name>A0ABT8S3H2_9BURK</name>
<dbReference type="EMBL" id="JAUKVY010000009">
    <property type="protein sequence ID" value="MDO1533473.1"/>
    <property type="molecule type" value="Genomic_DNA"/>
</dbReference>
<evidence type="ECO:0000313" key="2">
    <source>
        <dbReference type="EMBL" id="MDO1533473.1"/>
    </source>
</evidence>
<feature type="transmembrane region" description="Helical" evidence="1">
    <location>
        <begin position="395"/>
        <end position="420"/>
    </location>
</feature>